<feature type="compositionally biased region" description="Basic and acidic residues" evidence="1">
    <location>
        <begin position="84"/>
        <end position="107"/>
    </location>
</feature>
<evidence type="ECO:0008006" key="6">
    <source>
        <dbReference type="Google" id="ProtNLM"/>
    </source>
</evidence>
<dbReference type="AlphaFoldDB" id="A0AAJ1C3K4"/>
<sequence>MAEVEKSKKLKRLVAVQRHVEKMTENELSMVIRERAEVAEATNRTVRVMTSLDPLHRPLSRHYLERFAKLTSRDKQLGNLQRTQETRLARERKKGDKLEEKMKEARQAETRVADDNAVYDLIEMTLALKDTSLQQG</sequence>
<feature type="region of interest" description="Disordered" evidence="1">
    <location>
        <begin position="75"/>
        <end position="107"/>
    </location>
</feature>
<keyword evidence="4" id="KW-1185">Reference proteome</keyword>
<evidence type="ECO:0000313" key="2">
    <source>
        <dbReference type="EMBL" id="MCM2404320.1"/>
    </source>
</evidence>
<organism evidence="3 5">
    <name type="scientific">Ciceribacter sichuanensis</name>
    <dbReference type="NCBI Taxonomy" id="2949647"/>
    <lineage>
        <taxon>Bacteria</taxon>
        <taxon>Pseudomonadati</taxon>
        <taxon>Pseudomonadota</taxon>
        <taxon>Alphaproteobacteria</taxon>
        <taxon>Hyphomicrobiales</taxon>
        <taxon>Rhizobiaceae</taxon>
        <taxon>Ciceribacter</taxon>
    </lineage>
</organism>
<dbReference type="EMBL" id="JAMQAY010000019">
    <property type="protein sequence ID" value="MCM2404320.1"/>
    <property type="molecule type" value="Genomic_DNA"/>
</dbReference>
<protein>
    <recommendedName>
        <fullName evidence="6">Flagellar FliJ protein</fullName>
    </recommendedName>
</protein>
<dbReference type="Proteomes" id="UP001155380">
    <property type="component" value="Unassembled WGS sequence"/>
</dbReference>
<gene>
    <name evidence="2" type="ORF">NBH20_24390</name>
    <name evidence="3" type="ORF">NBH21_25825</name>
</gene>
<evidence type="ECO:0000313" key="5">
    <source>
        <dbReference type="Proteomes" id="UP001155380"/>
    </source>
</evidence>
<dbReference type="RefSeq" id="WP_250913811.1">
    <property type="nucleotide sequence ID" value="NZ_JAMQAY010000019.1"/>
</dbReference>
<evidence type="ECO:0000313" key="3">
    <source>
        <dbReference type="EMBL" id="MCO5960183.1"/>
    </source>
</evidence>
<reference evidence="3 4" key="1">
    <citation type="submission" date="2022-06" db="EMBL/GenBank/DDBJ databases">
        <authorList>
            <person name="Sun Q."/>
        </authorList>
    </citation>
    <scope>NUCLEOTIDE SEQUENCE</scope>
    <source>
        <strain evidence="3">S101</strain>
        <strain evidence="2 4">S153</strain>
    </source>
</reference>
<accession>A0AAJ1C3K4</accession>
<evidence type="ECO:0000256" key="1">
    <source>
        <dbReference type="SAM" id="MobiDB-lite"/>
    </source>
</evidence>
<evidence type="ECO:0000313" key="4">
    <source>
        <dbReference type="Proteomes" id="UP001155079"/>
    </source>
</evidence>
<dbReference type="Proteomes" id="UP001155079">
    <property type="component" value="Unassembled WGS sequence"/>
</dbReference>
<proteinExistence type="predicted"/>
<name>A0AAJ1C3K4_9HYPH</name>
<dbReference type="EMBL" id="JAMXLX010000018">
    <property type="protein sequence ID" value="MCO5960183.1"/>
    <property type="molecule type" value="Genomic_DNA"/>
</dbReference>
<comment type="caution">
    <text evidence="3">The sequence shown here is derived from an EMBL/GenBank/DDBJ whole genome shotgun (WGS) entry which is preliminary data.</text>
</comment>